<dbReference type="Proteomes" id="UP000001364">
    <property type="component" value="Chromosome"/>
</dbReference>
<sequence length="203" mass="22222">MHPAPAFRVEDRAVLLDFLRAHPFVTIAASVGGRPFVAQSPIMIRELSGEIALDFHLSRGNVLTPYLTQGFPAIALATGPDAYVSPDWYESPDQVPTWNYLSVEAEGAVAPLNDDELIALLDDLSAQEEARLLPKKPWTRHKMKPGKFDGLLRGIQGGRLFVERLQGTFKLSQNKADSDRLGAAKGLGEHPIAGLMREVGAER</sequence>
<dbReference type="PANTHER" id="PTHR35802">
    <property type="entry name" value="PROTEASE SYNTHASE AND SPORULATION PROTEIN PAI 2"/>
    <property type="match status" value="1"/>
</dbReference>
<reference evidence="1 2" key="1">
    <citation type="journal article" date="2010" name="J. Bacteriol.">
        <title>The genetic basis of laboratory adaptation in Caulobacter crescentus.</title>
        <authorList>
            <person name="Marks M.E."/>
            <person name="Castro-Rojas C.M."/>
            <person name="Teiling C."/>
            <person name="Du L."/>
            <person name="Kapatral V."/>
            <person name="Walunas T.L."/>
            <person name="Crosson S."/>
        </authorList>
    </citation>
    <scope>NUCLEOTIDE SEQUENCE [LARGE SCALE GENOMIC DNA]</scope>
    <source>
        <strain evidence="2">NA1000 / CB15N</strain>
    </source>
</reference>
<dbReference type="PhylomeDB" id="A0A0H3C9L4"/>
<dbReference type="SUPFAM" id="SSF50475">
    <property type="entry name" value="FMN-binding split barrel"/>
    <property type="match status" value="1"/>
</dbReference>
<evidence type="ECO:0000313" key="2">
    <source>
        <dbReference type="Proteomes" id="UP000001364"/>
    </source>
</evidence>
<dbReference type="SMR" id="A0A0H3C9L4"/>
<evidence type="ECO:0000313" key="1">
    <source>
        <dbReference type="EMBL" id="ACL96114.1"/>
    </source>
</evidence>
<gene>
    <name evidence="1" type="ordered locus">CCNA_02649</name>
</gene>
<dbReference type="PATRIC" id="fig|565050.3.peg.2598"/>
<dbReference type="Gene3D" id="2.30.110.10">
    <property type="entry name" value="Electron Transport, Fmn-binding Protein, Chain A"/>
    <property type="match status" value="1"/>
</dbReference>
<protein>
    <submittedName>
        <fullName evidence="1">PaiB transcriptional regulator</fullName>
    </submittedName>
</protein>
<organism evidence="1 2">
    <name type="scientific">Caulobacter vibrioides (strain NA1000 / CB15N)</name>
    <name type="common">Caulobacter crescentus</name>
    <dbReference type="NCBI Taxonomy" id="565050"/>
    <lineage>
        <taxon>Bacteria</taxon>
        <taxon>Pseudomonadati</taxon>
        <taxon>Pseudomonadota</taxon>
        <taxon>Alphaproteobacteria</taxon>
        <taxon>Caulobacterales</taxon>
        <taxon>Caulobacteraceae</taxon>
        <taxon>Caulobacter</taxon>
    </lineage>
</organism>
<dbReference type="PANTHER" id="PTHR35802:SF1">
    <property type="entry name" value="PROTEASE SYNTHASE AND SPORULATION PROTEIN PAI 2"/>
    <property type="match status" value="1"/>
</dbReference>
<dbReference type="PIRSF" id="PIRSF010372">
    <property type="entry name" value="PaiB"/>
    <property type="match status" value="1"/>
</dbReference>
<dbReference type="RefSeq" id="YP_002518022.1">
    <property type="nucleotide sequence ID" value="NC_011916.1"/>
</dbReference>
<proteinExistence type="predicted"/>
<dbReference type="InterPro" id="IPR012349">
    <property type="entry name" value="Split_barrel_FMN-bd"/>
</dbReference>
<dbReference type="Pfam" id="PF04299">
    <property type="entry name" value="FMN_bind_2"/>
    <property type="match status" value="1"/>
</dbReference>
<accession>A0A0H3C9L4</accession>
<dbReference type="InterPro" id="IPR007396">
    <property type="entry name" value="TR_PAI2-type"/>
</dbReference>
<dbReference type="EMBL" id="CP001340">
    <property type="protein sequence ID" value="ACL96114.1"/>
    <property type="molecule type" value="Genomic_DNA"/>
</dbReference>
<dbReference type="KEGG" id="ccs:CCNA_02649"/>
<dbReference type="AlphaFoldDB" id="A0A0H3C9L4"/>
<dbReference type="GeneID" id="7332752"/>
<keyword evidence="2" id="KW-1185">Reference proteome</keyword>
<name>A0A0H3C9L4_CAUVN</name>
<dbReference type="HOGENOM" id="CLU_065853_3_0_5"/>
<dbReference type="OrthoDB" id="9794948at2"/>
<dbReference type="RefSeq" id="WP_010920422.1">
    <property type="nucleotide sequence ID" value="NC_011916.1"/>
</dbReference>